<name>A0A7G7BMC2_9ACTN</name>
<dbReference type="InterPro" id="IPR010982">
    <property type="entry name" value="Lambda_DNA-bd_dom_sf"/>
</dbReference>
<protein>
    <submittedName>
        <fullName evidence="2">DNA-binding protein</fullName>
    </submittedName>
</protein>
<dbReference type="SUPFAM" id="SSF47413">
    <property type="entry name" value="lambda repressor-like DNA-binding domains"/>
    <property type="match status" value="1"/>
</dbReference>
<sequence length="83" mass="8873">MPEIPLGIGPAGVLTAQAITRSRAARGFAQRQLAERVTALGRPMTITMLSRIECRQRRCDVDDLVAIAAALDVSPLTLLAETS</sequence>
<evidence type="ECO:0000313" key="2">
    <source>
        <dbReference type="EMBL" id="QNE76487.1"/>
    </source>
</evidence>
<dbReference type="GO" id="GO:0003677">
    <property type="term" value="F:DNA binding"/>
    <property type="evidence" value="ECO:0007669"/>
    <property type="project" value="UniProtKB-KW"/>
</dbReference>
<evidence type="ECO:0000259" key="1">
    <source>
        <dbReference type="PROSITE" id="PS50943"/>
    </source>
</evidence>
<dbReference type="Gene3D" id="1.10.260.40">
    <property type="entry name" value="lambda repressor-like DNA-binding domains"/>
    <property type="match status" value="1"/>
</dbReference>
<proteinExistence type="predicted"/>
<dbReference type="InterPro" id="IPR001387">
    <property type="entry name" value="Cro/C1-type_HTH"/>
</dbReference>
<dbReference type="CDD" id="cd00093">
    <property type="entry name" value="HTH_XRE"/>
    <property type="match status" value="1"/>
</dbReference>
<organism evidence="2 3">
    <name type="scientific">Streptomyces finlayi</name>
    <dbReference type="NCBI Taxonomy" id="67296"/>
    <lineage>
        <taxon>Bacteria</taxon>
        <taxon>Bacillati</taxon>
        <taxon>Actinomycetota</taxon>
        <taxon>Actinomycetes</taxon>
        <taxon>Kitasatosporales</taxon>
        <taxon>Streptomycetaceae</taxon>
        <taxon>Streptomyces</taxon>
    </lineage>
</organism>
<dbReference type="KEGG" id="sfiy:F0344_19330"/>
<dbReference type="Proteomes" id="UP000515307">
    <property type="component" value="Chromosome"/>
</dbReference>
<dbReference type="EMBL" id="CP045702">
    <property type="protein sequence ID" value="QNE76487.1"/>
    <property type="molecule type" value="Genomic_DNA"/>
</dbReference>
<feature type="domain" description="HTH cro/C1-type" evidence="1">
    <location>
        <begin position="44"/>
        <end position="78"/>
    </location>
</feature>
<keyword evidence="2" id="KW-0238">DNA-binding</keyword>
<keyword evidence="3" id="KW-1185">Reference proteome</keyword>
<reference evidence="3" key="1">
    <citation type="submission" date="2019-10" db="EMBL/GenBank/DDBJ databases">
        <title>Antimicrobial potential of Antarctic Bacteria.</title>
        <authorList>
            <person name="Benaud N."/>
            <person name="Edwards R.J."/>
            <person name="Ferrari B.C."/>
        </authorList>
    </citation>
    <scope>NUCLEOTIDE SEQUENCE [LARGE SCALE GENOMIC DNA]</scope>
    <source>
        <strain evidence="3">NBSH44</strain>
    </source>
</reference>
<dbReference type="SMART" id="SM00530">
    <property type="entry name" value="HTH_XRE"/>
    <property type="match status" value="1"/>
</dbReference>
<gene>
    <name evidence="2" type="ORF">F0344_19330</name>
</gene>
<dbReference type="RefSeq" id="WP_032791520.1">
    <property type="nucleotide sequence ID" value="NZ_CP045702.1"/>
</dbReference>
<accession>A0A7G7BMC2</accession>
<dbReference type="PROSITE" id="PS50943">
    <property type="entry name" value="HTH_CROC1"/>
    <property type="match status" value="1"/>
</dbReference>
<evidence type="ECO:0000313" key="3">
    <source>
        <dbReference type="Proteomes" id="UP000515307"/>
    </source>
</evidence>
<dbReference type="AlphaFoldDB" id="A0A7G7BMC2"/>